<dbReference type="Proteomes" id="UP000075901">
    <property type="component" value="Unassembled WGS sequence"/>
</dbReference>
<feature type="region of interest" description="Disordered" evidence="2">
    <location>
        <begin position="1"/>
        <end position="73"/>
    </location>
</feature>
<dbReference type="EnsemblMetazoa" id="AMAM023520-RA">
    <property type="protein sequence ID" value="AMAM023520-PA"/>
    <property type="gene ID" value="AMAM023520"/>
</dbReference>
<feature type="compositionally biased region" description="Low complexity" evidence="2">
    <location>
        <begin position="28"/>
        <end position="54"/>
    </location>
</feature>
<feature type="region of interest" description="Disordered" evidence="2">
    <location>
        <begin position="220"/>
        <end position="244"/>
    </location>
</feature>
<dbReference type="GO" id="GO:0003714">
    <property type="term" value="F:transcription corepressor activity"/>
    <property type="evidence" value="ECO:0007669"/>
    <property type="project" value="TreeGrafter"/>
</dbReference>
<accession>A0A182TBJ5</accession>
<proteinExistence type="inferred from homology"/>
<dbReference type="PANTHER" id="PTHR24117:SF9">
    <property type="entry name" value="BCL-6 COREPRESSOR PCGF1 BINDING DOMAIN-CONTAINING PROTEIN"/>
    <property type="match status" value="1"/>
</dbReference>
<reference evidence="4" key="1">
    <citation type="submission" date="2013-09" db="EMBL/GenBank/DDBJ databases">
        <title>The Genome Sequence of Anopheles maculatus species B.</title>
        <authorList>
            <consortium name="The Broad Institute Genomics Platform"/>
            <person name="Neafsey D.E."/>
            <person name="Besansky N."/>
            <person name="Howell P."/>
            <person name="Walton C."/>
            <person name="Young S.K."/>
            <person name="Zeng Q."/>
            <person name="Gargeya S."/>
            <person name="Fitzgerald M."/>
            <person name="Haas B."/>
            <person name="Abouelleil A."/>
            <person name="Allen A.W."/>
            <person name="Alvarado L."/>
            <person name="Arachchi H.M."/>
            <person name="Berlin A.M."/>
            <person name="Chapman S.B."/>
            <person name="Gainer-Dewar J."/>
            <person name="Goldberg J."/>
            <person name="Griggs A."/>
            <person name="Gujja S."/>
            <person name="Hansen M."/>
            <person name="Howarth C."/>
            <person name="Imamovic A."/>
            <person name="Ireland A."/>
            <person name="Larimer J."/>
            <person name="McCowan C."/>
            <person name="Murphy C."/>
            <person name="Pearson M."/>
            <person name="Poon T.W."/>
            <person name="Priest M."/>
            <person name="Roberts A."/>
            <person name="Saif S."/>
            <person name="Shea T."/>
            <person name="Sisk P."/>
            <person name="Sykes S."/>
            <person name="Wortman J."/>
            <person name="Nusbaum C."/>
            <person name="Birren B."/>
        </authorList>
    </citation>
    <scope>NUCLEOTIDE SEQUENCE [LARGE SCALE GENOMIC DNA]</scope>
    <source>
        <strain evidence="4">maculatus3</strain>
    </source>
</reference>
<comment type="similarity">
    <text evidence="1">Belongs to the BCOR family.</text>
</comment>
<keyword evidence="4" id="KW-1185">Reference proteome</keyword>
<organism evidence="3 4">
    <name type="scientific">Anopheles maculatus</name>
    <dbReference type="NCBI Taxonomy" id="74869"/>
    <lineage>
        <taxon>Eukaryota</taxon>
        <taxon>Metazoa</taxon>
        <taxon>Ecdysozoa</taxon>
        <taxon>Arthropoda</taxon>
        <taxon>Hexapoda</taxon>
        <taxon>Insecta</taxon>
        <taxon>Pterygota</taxon>
        <taxon>Neoptera</taxon>
        <taxon>Endopterygota</taxon>
        <taxon>Diptera</taxon>
        <taxon>Nematocera</taxon>
        <taxon>Culicoidea</taxon>
        <taxon>Culicidae</taxon>
        <taxon>Anophelinae</taxon>
        <taxon>Anopheles</taxon>
        <taxon>Anopheles maculatus group</taxon>
    </lineage>
</organism>
<protein>
    <submittedName>
        <fullName evidence="3">Uncharacterized protein</fullName>
    </submittedName>
</protein>
<dbReference type="GO" id="GO:0005634">
    <property type="term" value="C:nucleus"/>
    <property type="evidence" value="ECO:0007669"/>
    <property type="project" value="TreeGrafter"/>
</dbReference>
<sequence>PSGELDGGVRSSSNSSLDFREEERSPTAQALDAPSPASSLEASSSRSFSTREPAVSGQLTPTNHDHLPVKARKPQYYASIPDFSKQQFSSAASMSTVSTSTTTSAKSLAQLHMKTPDFSRLVPGTVPSSQTSPSSTTTNSAISTVASSNMRTTSELKISNPDFTKGFGAHSQYNSSAQSANYPSAQDQPGGGSSSSSSSYVTPDTFSKLIKERNYIADLQLKNPPPSQQSASETQPVVKGTGLQNDFAPSRVVVVDTTSSATGGTAPYGHGTSSSVNHFRRTSSIENGMEQEPKAHVIHKTSGGSSAPPQPPPPPPSSQSAGGHHAPKTWNPPEFSSKHFTHGPPSHPRSAGSNGAGPSSTSPSSRDPSPAPSSSSPHQPSYGPHAGGLVNYAGKPSHTGPTSVVGSERIIVNNVRTYYPEASVPPASASVPPSGTSSSSYPSLP</sequence>
<feature type="compositionally biased region" description="Polar residues" evidence="2">
    <location>
        <begin position="171"/>
        <end position="187"/>
    </location>
</feature>
<feature type="compositionally biased region" description="Polar residues" evidence="2">
    <location>
        <begin position="271"/>
        <end position="286"/>
    </location>
</feature>
<feature type="compositionally biased region" description="Low complexity" evidence="2">
    <location>
        <begin position="125"/>
        <end position="149"/>
    </location>
</feature>
<dbReference type="PANTHER" id="PTHR24117">
    <property type="entry name" value="AGAP007537-PB"/>
    <property type="match status" value="1"/>
</dbReference>
<evidence type="ECO:0000313" key="3">
    <source>
        <dbReference type="EnsemblMetazoa" id="AMAM023520-PA"/>
    </source>
</evidence>
<dbReference type="GO" id="GO:0000122">
    <property type="term" value="P:negative regulation of transcription by RNA polymerase II"/>
    <property type="evidence" value="ECO:0007669"/>
    <property type="project" value="TreeGrafter"/>
</dbReference>
<dbReference type="AlphaFoldDB" id="A0A182TBJ5"/>
<feature type="region of interest" description="Disordered" evidence="2">
    <location>
        <begin position="115"/>
        <end position="202"/>
    </location>
</feature>
<feature type="compositionally biased region" description="Pro residues" evidence="2">
    <location>
        <begin position="308"/>
        <end position="317"/>
    </location>
</feature>
<feature type="region of interest" description="Disordered" evidence="2">
    <location>
        <begin position="259"/>
        <end position="407"/>
    </location>
</feature>
<feature type="compositionally biased region" description="Low complexity" evidence="2">
    <location>
        <begin position="350"/>
        <end position="384"/>
    </location>
</feature>
<evidence type="ECO:0000256" key="2">
    <source>
        <dbReference type="SAM" id="MobiDB-lite"/>
    </source>
</evidence>
<evidence type="ECO:0000313" key="4">
    <source>
        <dbReference type="Proteomes" id="UP000075901"/>
    </source>
</evidence>
<dbReference type="InterPro" id="IPR047144">
    <property type="entry name" value="BCOR-like"/>
</dbReference>
<reference evidence="3" key="2">
    <citation type="submission" date="2020-05" db="UniProtKB">
        <authorList>
            <consortium name="EnsemblMetazoa"/>
        </authorList>
    </citation>
    <scope>IDENTIFICATION</scope>
    <source>
        <strain evidence="3">maculatus3</strain>
    </source>
</reference>
<evidence type="ECO:0000256" key="1">
    <source>
        <dbReference type="ARBA" id="ARBA00034703"/>
    </source>
</evidence>
<name>A0A182TBJ5_9DIPT</name>
<feature type="region of interest" description="Disordered" evidence="2">
    <location>
        <begin position="422"/>
        <end position="445"/>
    </location>
</feature>
<dbReference type="VEuPathDB" id="VectorBase:AMAM023520"/>